<keyword evidence="3" id="KW-1185">Reference proteome</keyword>
<feature type="transmembrane region" description="Helical" evidence="1">
    <location>
        <begin position="50"/>
        <end position="76"/>
    </location>
</feature>
<keyword evidence="1" id="KW-0472">Membrane</keyword>
<evidence type="ECO:0000313" key="2">
    <source>
        <dbReference type="EMBL" id="KAJ7327294.1"/>
    </source>
</evidence>
<dbReference type="OrthoDB" id="9050425at2759"/>
<dbReference type="Proteomes" id="UP001142489">
    <property type="component" value="Unassembled WGS sequence"/>
</dbReference>
<organism evidence="2 3">
    <name type="scientific">Phrynocephalus forsythii</name>
    <dbReference type="NCBI Taxonomy" id="171643"/>
    <lineage>
        <taxon>Eukaryota</taxon>
        <taxon>Metazoa</taxon>
        <taxon>Chordata</taxon>
        <taxon>Craniata</taxon>
        <taxon>Vertebrata</taxon>
        <taxon>Euteleostomi</taxon>
        <taxon>Lepidosauria</taxon>
        <taxon>Squamata</taxon>
        <taxon>Bifurcata</taxon>
        <taxon>Unidentata</taxon>
        <taxon>Episquamata</taxon>
        <taxon>Toxicofera</taxon>
        <taxon>Iguania</taxon>
        <taxon>Acrodonta</taxon>
        <taxon>Agamidae</taxon>
        <taxon>Agaminae</taxon>
        <taxon>Phrynocephalus</taxon>
    </lineage>
</organism>
<accession>A0A9Q1B163</accession>
<gene>
    <name evidence="2" type="ORF">JRQ81_017053</name>
</gene>
<proteinExistence type="predicted"/>
<protein>
    <submittedName>
        <fullName evidence="2">Uncharacterized protein</fullName>
    </submittedName>
</protein>
<dbReference type="PROSITE" id="PS51257">
    <property type="entry name" value="PROKAR_LIPOPROTEIN"/>
    <property type="match status" value="1"/>
</dbReference>
<reference evidence="2" key="1">
    <citation type="journal article" date="2023" name="DNA Res.">
        <title>Chromosome-level genome assembly of Phrynocephalus forsythii using third-generation DNA sequencing and Hi-C analysis.</title>
        <authorList>
            <person name="Qi Y."/>
            <person name="Zhao W."/>
            <person name="Zhao Y."/>
            <person name="Niu C."/>
            <person name="Cao S."/>
            <person name="Zhang Y."/>
        </authorList>
    </citation>
    <scope>NUCLEOTIDE SEQUENCE</scope>
    <source>
        <tissue evidence="2">Muscle</tissue>
    </source>
</reference>
<feature type="transmembrane region" description="Helical" evidence="1">
    <location>
        <begin position="88"/>
        <end position="109"/>
    </location>
</feature>
<name>A0A9Q1B163_9SAUR</name>
<evidence type="ECO:0000313" key="3">
    <source>
        <dbReference type="Proteomes" id="UP001142489"/>
    </source>
</evidence>
<keyword evidence="1" id="KW-0812">Transmembrane</keyword>
<evidence type="ECO:0000256" key="1">
    <source>
        <dbReference type="SAM" id="Phobius"/>
    </source>
</evidence>
<dbReference type="EMBL" id="JAPFRF010000007">
    <property type="protein sequence ID" value="KAJ7327294.1"/>
    <property type="molecule type" value="Genomic_DNA"/>
</dbReference>
<dbReference type="AlphaFoldDB" id="A0A9Q1B163"/>
<keyword evidence="1" id="KW-1133">Transmembrane helix</keyword>
<sequence>MRGIAMARQEWSEEEEHLPPLLMSTSCCRLLRPSTNDGLLESFLGGIKMVLSFFLFLGLCAFTAYVALLTVALFFASVQVLFNTLLPSALLLLQFLLSTLLLLFCLQWMSEMLAQQFRLRDPLL</sequence>
<comment type="caution">
    <text evidence="2">The sequence shown here is derived from an EMBL/GenBank/DDBJ whole genome shotgun (WGS) entry which is preliminary data.</text>
</comment>